<dbReference type="AlphaFoldDB" id="A0A7J7MKC2"/>
<dbReference type="OrthoDB" id="1932546at2759"/>
<organism evidence="1 2">
    <name type="scientific">Kingdonia uniflora</name>
    <dbReference type="NCBI Taxonomy" id="39325"/>
    <lineage>
        <taxon>Eukaryota</taxon>
        <taxon>Viridiplantae</taxon>
        <taxon>Streptophyta</taxon>
        <taxon>Embryophyta</taxon>
        <taxon>Tracheophyta</taxon>
        <taxon>Spermatophyta</taxon>
        <taxon>Magnoliopsida</taxon>
        <taxon>Ranunculales</taxon>
        <taxon>Circaeasteraceae</taxon>
        <taxon>Kingdonia</taxon>
    </lineage>
</organism>
<evidence type="ECO:0000313" key="1">
    <source>
        <dbReference type="EMBL" id="KAF6155333.1"/>
    </source>
</evidence>
<keyword evidence="2" id="KW-1185">Reference proteome</keyword>
<dbReference type="SUPFAM" id="SSF56112">
    <property type="entry name" value="Protein kinase-like (PK-like)"/>
    <property type="match status" value="1"/>
</dbReference>
<comment type="caution">
    <text evidence="1">The sequence shown here is derived from an EMBL/GenBank/DDBJ whole genome shotgun (WGS) entry which is preliminary data.</text>
</comment>
<protein>
    <recommendedName>
        <fullName evidence="3">Protein kinase domain-containing protein</fullName>
    </recommendedName>
</protein>
<dbReference type="Proteomes" id="UP000541444">
    <property type="component" value="Unassembled WGS sequence"/>
</dbReference>
<dbReference type="EMBL" id="JACGCM010001428">
    <property type="protein sequence ID" value="KAF6155333.1"/>
    <property type="molecule type" value="Genomic_DNA"/>
</dbReference>
<gene>
    <name evidence="1" type="ORF">GIB67_019859</name>
</gene>
<reference evidence="1 2" key="1">
    <citation type="journal article" date="2020" name="IScience">
        <title>Genome Sequencing of the Endangered Kingdonia uniflora (Circaeasteraceae, Ranunculales) Reveals Potential Mechanisms of Evolutionary Specialization.</title>
        <authorList>
            <person name="Sun Y."/>
            <person name="Deng T."/>
            <person name="Zhang A."/>
            <person name="Moore M.J."/>
            <person name="Landis J.B."/>
            <person name="Lin N."/>
            <person name="Zhang H."/>
            <person name="Zhang X."/>
            <person name="Huang J."/>
            <person name="Zhang X."/>
            <person name="Sun H."/>
            <person name="Wang H."/>
        </authorList>
    </citation>
    <scope>NUCLEOTIDE SEQUENCE [LARGE SCALE GENOMIC DNA]</scope>
    <source>
        <strain evidence="1">TB1705</strain>
        <tissue evidence="1">Leaf</tissue>
    </source>
</reference>
<evidence type="ECO:0000313" key="2">
    <source>
        <dbReference type="Proteomes" id="UP000541444"/>
    </source>
</evidence>
<name>A0A7J7MKC2_9MAGN</name>
<sequence length="112" mass="12668">MRNGKESDVYSYGVVLLELIAWKRVLDPLFTVDKDMVSWVRSTWDGSEAAIDIIADPGLVDEFIDPTIIQEVIAILLLAMRCASTDPNERPTMRDVVEQLPDVKGQVRIKHK</sequence>
<evidence type="ECO:0008006" key="3">
    <source>
        <dbReference type="Google" id="ProtNLM"/>
    </source>
</evidence>
<dbReference type="Gene3D" id="1.10.510.10">
    <property type="entry name" value="Transferase(Phosphotransferase) domain 1"/>
    <property type="match status" value="1"/>
</dbReference>
<dbReference type="GO" id="GO:0016020">
    <property type="term" value="C:membrane"/>
    <property type="evidence" value="ECO:0007669"/>
    <property type="project" value="TreeGrafter"/>
</dbReference>
<proteinExistence type="predicted"/>
<dbReference type="InterPro" id="IPR051564">
    <property type="entry name" value="LRR_receptor-like_kinase"/>
</dbReference>
<dbReference type="PANTHER" id="PTHR48055:SF2">
    <property type="entry name" value="RECEPTOR-LIKE PROTEIN KINASE 7"/>
    <property type="match status" value="1"/>
</dbReference>
<dbReference type="PANTHER" id="PTHR48055">
    <property type="entry name" value="LEUCINE-RICH REPEAT RECEPTOR PROTEIN KINASE EMS1"/>
    <property type="match status" value="1"/>
</dbReference>
<accession>A0A7J7MKC2</accession>
<dbReference type="InterPro" id="IPR011009">
    <property type="entry name" value="Kinase-like_dom_sf"/>
</dbReference>